<feature type="transmembrane region" description="Helical" evidence="1">
    <location>
        <begin position="342"/>
        <end position="365"/>
    </location>
</feature>
<feature type="transmembrane region" description="Helical" evidence="1">
    <location>
        <begin position="43"/>
        <end position="63"/>
    </location>
</feature>
<dbReference type="Pfam" id="PF19814">
    <property type="entry name" value="DUF6297"/>
    <property type="match status" value="1"/>
</dbReference>
<feature type="transmembrane region" description="Helical" evidence="1">
    <location>
        <begin position="394"/>
        <end position="413"/>
    </location>
</feature>
<feature type="transmembrane region" description="Helical" evidence="1">
    <location>
        <begin position="419"/>
        <end position="438"/>
    </location>
</feature>
<dbReference type="EMBL" id="JACBZT010000001">
    <property type="protein sequence ID" value="NYJ08347.1"/>
    <property type="molecule type" value="Genomic_DNA"/>
</dbReference>
<dbReference type="InterPro" id="IPR046264">
    <property type="entry name" value="DUF6297"/>
</dbReference>
<protein>
    <recommendedName>
        <fullName evidence="4">ABC-2 type transport system permease protein</fullName>
    </recommendedName>
</protein>
<feature type="transmembrane region" description="Helical" evidence="1">
    <location>
        <begin position="471"/>
        <end position="490"/>
    </location>
</feature>
<accession>A0A853CL97</accession>
<feature type="transmembrane region" description="Helical" evidence="1">
    <location>
        <begin position="496"/>
        <end position="515"/>
    </location>
</feature>
<evidence type="ECO:0008006" key="4">
    <source>
        <dbReference type="Google" id="ProtNLM"/>
    </source>
</evidence>
<feature type="transmembrane region" description="Helical" evidence="1">
    <location>
        <begin position="83"/>
        <end position="100"/>
    </location>
</feature>
<feature type="transmembrane region" description="Helical" evidence="1">
    <location>
        <begin position="195"/>
        <end position="217"/>
    </location>
</feature>
<dbReference type="Proteomes" id="UP000541969">
    <property type="component" value="Unassembled WGS sequence"/>
</dbReference>
<name>A0A853CL97_9ACTN</name>
<feature type="transmembrane region" description="Helical" evidence="1">
    <location>
        <begin position="163"/>
        <end position="183"/>
    </location>
</feature>
<keyword evidence="3" id="KW-1185">Reference proteome</keyword>
<dbReference type="RefSeq" id="WP_179720860.1">
    <property type="nucleotide sequence ID" value="NZ_JACBZT010000001.1"/>
</dbReference>
<evidence type="ECO:0000313" key="3">
    <source>
        <dbReference type="Proteomes" id="UP000541969"/>
    </source>
</evidence>
<feature type="transmembrane region" description="Helical" evidence="1">
    <location>
        <begin position="229"/>
        <end position="252"/>
    </location>
</feature>
<feature type="transmembrane region" description="Helical" evidence="1">
    <location>
        <begin position="302"/>
        <end position="322"/>
    </location>
</feature>
<sequence length="520" mass="51555">MTTAVPAARPELELGGAAVRRVTRRAAAARAETTLWTRLGDTVGTITSIGVGIAVVGGALASLRKKIVLGPLPVTGSPLPAPYAAAVAGVLAVAGLLLLLDRLGPVSATPAAAAWWLPLPADRRGLLAGDLARTTGAVVAGALVLVLPPALALPSSPSVGEVLAALGLAAALGALAVGGTALLQTRGLGGRLGPAAGAVAVLAAVAAAVAGTAGALGVRLPAPPSLPSLPLWTAAAVAAVAALLLAAAVLGLDRVDAGRLRASGVTAQFATASFLSLDTRDLGRALSSQPRRPRRSRRFRRVRGPVAALVAADLVALARGRWQLGQLAAAVAVPVLVARTTGLGGVPVAVWLGCVVGWALAAVAAGHPGREAQAAPELDRLLPLAAPQVLRARVLVPFALTAVVCTATGLLIGLGTGAVGWWVLLGLAAAPGWAAASLRGAYRPEPDWGGQVMATPFGPAPVGVGRTLVQGLDLGILASLPLLLVLLRGAPTPELVMGQLIWSVALGAGAIALLTRRAGP</sequence>
<organism evidence="2 3">
    <name type="scientific">Petropleomorpha daqingensis</name>
    <dbReference type="NCBI Taxonomy" id="2026353"/>
    <lineage>
        <taxon>Bacteria</taxon>
        <taxon>Bacillati</taxon>
        <taxon>Actinomycetota</taxon>
        <taxon>Actinomycetes</taxon>
        <taxon>Geodermatophilales</taxon>
        <taxon>Geodermatophilaceae</taxon>
        <taxon>Petropleomorpha</taxon>
    </lineage>
</organism>
<comment type="caution">
    <text evidence="2">The sequence shown here is derived from an EMBL/GenBank/DDBJ whole genome shotgun (WGS) entry which is preliminary data.</text>
</comment>
<feature type="transmembrane region" description="Helical" evidence="1">
    <location>
        <begin position="131"/>
        <end position="151"/>
    </location>
</feature>
<evidence type="ECO:0000313" key="2">
    <source>
        <dbReference type="EMBL" id="NYJ08347.1"/>
    </source>
</evidence>
<evidence type="ECO:0000256" key="1">
    <source>
        <dbReference type="SAM" id="Phobius"/>
    </source>
</evidence>
<keyword evidence="1" id="KW-0812">Transmembrane</keyword>
<reference evidence="2 3" key="1">
    <citation type="submission" date="2020-07" db="EMBL/GenBank/DDBJ databases">
        <title>Sequencing the genomes of 1000 actinobacteria strains.</title>
        <authorList>
            <person name="Klenk H.-P."/>
        </authorList>
    </citation>
    <scope>NUCLEOTIDE SEQUENCE [LARGE SCALE GENOMIC DNA]</scope>
    <source>
        <strain evidence="2 3">DSM 104001</strain>
    </source>
</reference>
<keyword evidence="1" id="KW-0472">Membrane</keyword>
<dbReference type="AlphaFoldDB" id="A0A853CL97"/>
<proteinExistence type="predicted"/>
<gene>
    <name evidence="2" type="ORF">GGQ55_004625</name>
</gene>
<keyword evidence="1" id="KW-1133">Transmembrane helix</keyword>